<evidence type="ECO:0000313" key="2">
    <source>
        <dbReference type="EMBL" id="EDP95132.1"/>
    </source>
</evidence>
<reference evidence="2 3" key="1">
    <citation type="journal article" date="2011" name="J. Bacteriol.">
        <title>Genome sequence of the algicidal bacterium Kordia algicida OT-1.</title>
        <authorList>
            <person name="Lee H.S."/>
            <person name="Kang S.G."/>
            <person name="Kwon K.K."/>
            <person name="Lee J.H."/>
            <person name="Kim S.J."/>
        </authorList>
    </citation>
    <scope>NUCLEOTIDE SEQUENCE [LARGE SCALE GENOMIC DNA]</scope>
    <source>
        <strain evidence="2 3">OT-1</strain>
    </source>
</reference>
<feature type="transmembrane region" description="Helical" evidence="1">
    <location>
        <begin position="27"/>
        <end position="51"/>
    </location>
</feature>
<name>A9E4Z9_9FLAO</name>
<accession>A9E4Z9</accession>
<protein>
    <submittedName>
        <fullName evidence="2">Uncharacterized protein</fullName>
    </submittedName>
</protein>
<evidence type="ECO:0000313" key="3">
    <source>
        <dbReference type="Proteomes" id="UP000002945"/>
    </source>
</evidence>
<keyword evidence="1" id="KW-1133">Transmembrane helix</keyword>
<comment type="caution">
    <text evidence="2">The sequence shown here is derived from an EMBL/GenBank/DDBJ whole genome shotgun (WGS) entry which is preliminary data.</text>
</comment>
<proteinExistence type="predicted"/>
<dbReference type="RefSeq" id="WP_007093889.1">
    <property type="nucleotide sequence ID" value="NZ_CP142125.1"/>
</dbReference>
<keyword evidence="3" id="KW-1185">Reference proteome</keyword>
<keyword evidence="1" id="KW-0812">Transmembrane</keyword>
<evidence type="ECO:0000256" key="1">
    <source>
        <dbReference type="SAM" id="Phobius"/>
    </source>
</evidence>
<dbReference type="OrthoDB" id="1445820at2"/>
<sequence>MTVIDALYGSQYYDLKSKGYDVQKGRLYGNLLFAATIMIYLFVIVIFWSFFSEDFTKDLTRFLRSIFGRSTGKMIGKVIAIPLIAIIYLMIALFFGSKKQYEKRYETYVNATKEEKDNAVGKMVVIFAGGLLLLVVLSITSLFL</sequence>
<keyword evidence="1" id="KW-0472">Membrane</keyword>
<organism evidence="2 3">
    <name type="scientific">Kordia algicida OT-1</name>
    <dbReference type="NCBI Taxonomy" id="391587"/>
    <lineage>
        <taxon>Bacteria</taxon>
        <taxon>Pseudomonadati</taxon>
        <taxon>Bacteroidota</taxon>
        <taxon>Flavobacteriia</taxon>
        <taxon>Flavobacteriales</taxon>
        <taxon>Flavobacteriaceae</taxon>
        <taxon>Kordia</taxon>
    </lineage>
</organism>
<dbReference type="AlphaFoldDB" id="A9E4Z9"/>
<feature type="transmembrane region" description="Helical" evidence="1">
    <location>
        <begin position="123"/>
        <end position="143"/>
    </location>
</feature>
<gene>
    <name evidence="2" type="ORF">KAOT1_06602</name>
</gene>
<dbReference type="HOGENOM" id="CLU_1793961_0_0_10"/>
<dbReference type="EMBL" id="ABIB01000010">
    <property type="protein sequence ID" value="EDP95132.1"/>
    <property type="molecule type" value="Genomic_DNA"/>
</dbReference>
<feature type="transmembrane region" description="Helical" evidence="1">
    <location>
        <begin position="74"/>
        <end position="95"/>
    </location>
</feature>
<dbReference type="Proteomes" id="UP000002945">
    <property type="component" value="Unassembled WGS sequence"/>
</dbReference>